<name>A0A6A3AS51_HIBSY</name>
<dbReference type="Pfam" id="PF00439">
    <property type="entry name" value="Bromodomain"/>
    <property type="match status" value="1"/>
</dbReference>
<feature type="compositionally biased region" description="Low complexity" evidence="3">
    <location>
        <begin position="234"/>
        <end position="252"/>
    </location>
</feature>
<feature type="compositionally biased region" description="Basic and acidic residues" evidence="3">
    <location>
        <begin position="483"/>
        <end position="495"/>
    </location>
</feature>
<evidence type="ECO:0000256" key="1">
    <source>
        <dbReference type="ARBA" id="ARBA00023117"/>
    </source>
</evidence>
<dbReference type="PANTHER" id="PTHR37888">
    <property type="entry name" value="DNA-BINDING BROMODOMAIN-CONTAINING PROTEIN"/>
    <property type="match status" value="1"/>
</dbReference>
<dbReference type="InterPro" id="IPR001487">
    <property type="entry name" value="Bromodomain"/>
</dbReference>
<feature type="compositionally biased region" description="Basic residues" evidence="3">
    <location>
        <begin position="551"/>
        <end position="563"/>
    </location>
</feature>
<feature type="region of interest" description="Disordered" evidence="3">
    <location>
        <begin position="135"/>
        <end position="271"/>
    </location>
</feature>
<evidence type="ECO:0000256" key="3">
    <source>
        <dbReference type="SAM" id="MobiDB-lite"/>
    </source>
</evidence>
<feature type="region of interest" description="Disordered" evidence="3">
    <location>
        <begin position="374"/>
        <end position="425"/>
    </location>
</feature>
<feature type="region of interest" description="Disordered" evidence="3">
    <location>
        <begin position="445"/>
        <end position="588"/>
    </location>
</feature>
<feature type="compositionally biased region" description="Polar residues" evidence="3">
    <location>
        <begin position="155"/>
        <end position="171"/>
    </location>
</feature>
<dbReference type="InterPro" id="IPR009057">
    <property type="entry name" value="Homeodomain-like_sf"/>
</dbReference>
<dbReference type="Proteomes" id="UP000436088">
    <property type="component" value="Unassembled WGS sequence"/>
</dbReference>
<gene>
    <name evidence="5" type="ORF">F3Y22_tig00110418pilonHSYRG00067</name>
</gene>
<dbReference type="EMBL" id="VEPZ02000979">
    <property type="protein sequence ID" value="KAE8705702.1"/>
    <property type="molecule type" value="Genomic_DNA"/>
</dbReference>
<dbReference type="CDD" id="cd04369">
    <property type="entry name" value="Bromodomain"/>
    <property type="match status" value="1"/>
</dbReference>
<feature type="compositionally biased region" description="Polar residues" evidence="3">
    <location>
        <begin position="455"/>
        <end position="465"/>
    </location>
</feature>
<dbReference type="InterPro" id="IPR001005">
    <property type="entry name" value="SANT/Myb"/>
</dbReference>
<organism evidence="5 6">
    <name type="scientific">Hibiscus syriacus</name>
    <name type="common">Rose of Sharon</name>
    <dbReference type="NCBI Taxonomy" id="106335"/>
    <lineage>
        <taxon>Eukaryota</taxon>
        <taxon>Viridiplantae</taxon>
        <taxon>Streptophyta</taxon>
        <taxon>Embryophyta</taxon>
        <taxon>Tracheophyta</taxon>
        <taxon>Spermatophyta</taxon>
        <taxon>Magnoliopsida</taxon>
        <taxon>eudicotyledons</taxon>
        <taxon>Gunneridae</taxon>
        <taxon>Pentapetalae</taxon>
        <taxon>rosids</taxon>
        <taxon>malvids</taxon>
        <taxon>Malvales</taxon>
        <taxon>Malvaceae</taxon>
        <taxon>Malvoideae</taxon>
        <taxon>Hibiscus</taxon>
    </lineage>
</organism>
<evidence type="ECO:0000313" key="5">
    <source>
        <dbReference type="EMBL" id="KAE8705702.1"/>
    </source>
</evidence>
<dbReference type="OrthoDB" id="1742084at2759"/>
<feature type="compositionally biased region" description="Basic and acidic residues" evidence="3">
    <location>
        <begin position="185"/>
        <end position="208"/>
    </location>
</feature>
<evidence type="ECO:0000259" key="4">
    <source>
        <dbReference type="PROSITE" id="PS50014"/>
    </source>
</evidence>
<feature type="domain" description="Bromo" evidence="4">
    <location>
        <begin position="305"/>
        <end position="356"/>
    </location>
</feature>
<sequence length="598" mass="66430">MAREHEPTARPWGTLEELLLVCAVNRHGTKSWDSIALGLQSRRISSSSFTPQLCKDKFSDLKRRFISPAGADSSSSLVDQLRKIRVEELRREVQQRDVSIVSLEMKVKILMEERDRCFKEETDLDDRQNVLPSGLIAGTLAGGDDSGNLDDRSYNESNSTSQKTELTTSATIIIKDEQNDAGELVGERKEVTTESVEPRGEDEADPVRTENGPVNERLNVEEHGNKRQVSDVQSSASLSKKWCSGSSKGGCSSREEREGDEVSPAKKRGSAVKPESMVKLLGIIRSHRLGSALDRRQRSQESGRYKNLIRQHMDLQRIQSRLDKGVYSEGSTKFFRDLLLLFNNIIVFHRKSSPERTAAEQLRALVLKKMNHKLPEQDDPSKPNKSSSMVQCGKRASSKAVIKNATSKRGDRGVVEEKPKAKEKKADAISFAATKNDAVVGIRMKRSKERAVSGRWNSLRTNGKSGDSDHEYGGNELSSNDAVELKVDTKKENSKARKKQGAASFLKRMKQNSPTEWSEKGDDEDDVDNDDSEDGSKEKGRVTRSSGGRGGRGKRGVGRLKKRAAAESRGKRGRENVDNGRARKRGRRVFCGCSSGLI</sequence>
<dbReference type="SUPFAM" id="SSF46689">
    <property type="entry name" value="Homeodomain-like"/>
    <property type="match status" value="1"/>
</dbReference>
<reference evidence="5" key="1">
    <citation type="submission" date="2019-09" db="EMBL/GenBank/DDBJ databases">
        <title>Draft genome information of white flower Hibiscus syriacus.</title>
        <authorList>
            <person name="Kim Y.-M."/>
        </authorList>
    </citation>
    <scope>NUCLEOTIDE SEQUENCE [LARGE SCALE GENOMIC DNA]</scope>
    <source>
        <strain evidence="5">YM2019G1</strain>
    </source>
</reference>
<dbReference type="GO" id="GO:0016787">
    <property type="term" value="F:hydrolase activity"/>
    <property type="evidence" value="ECO:0007669"/>
    <property type="project" value="UniProtKB-KW"/>
</dbReference>
<dbReference type="PROSITE" id="PS50014">
    <property type="entry name" value="BROMODOMAIN_2"/>
    <property type="match status" value="1"/>
</dbReference>
<dbReference type="SMART" id="SM00717">
    <property type="entry name" value="SANT"/>
    <property type="match status" value="1"/>
</dbReference>
<evidence type="ECO:0000313" key="6">
    <source>
        <dbReference type="Proteomes" id="UP000436088"/>
    </source>
</evidence>
<dbReference type="SUPFAM" id="SSF47370">
    <property type="entry name" value="Bromodomain"/>
    <property type="match status" value="1"/>
</dbReference>
<feature type="compositionally biased region" description="Acidic residues" evidence="3">
    <location>
        <begin position="521"/>
        <end position="533"/>
    </location>
</feature>
<keyword evidence="1 2" id="KW-0103">Bromodomain</keyword>
<protein>
    <submittedName>
        <fullName evidence="5">Alpha/beta-Hydrolases superfamily protein</fullName>
    </submittedName>
</protein>
<dbReference type="InterPro" id="IPR036427">
    <property type="entry name" value="Bromodomain-like_sf"/>
</dbReference>
<proteinExistence type="predicted"/>
<dbReference type="AlphaFoldDB" id="A0A6A3AS51"/>
<feature type="compositionally biased region" description="Basic and acidic residues" evidence="3">
    <location>
        <begin position="218"/>
        <end position="229"/>
    </location>
</feature>
<dbReference type="Gene3D" id="1.10.10.60">
    <property type="entry name" value="Homeodomain-like"/>
    <property type="match status" value="1"/>
</dbReference>
<dbReference type="PANTHER" id="PTHR37888:SF8">
    <property type="entry name" value="HISTONE-LYSINE N-METHYLTRANSFERASE, H3 LYSINE-79 SPECIFIC-LIKE"/>
    <property type="match status" value="1"/>
</dbReference>
<dbReference type="SMART" id="SM00297">
    <property type="entry name" value="BROMO"/>
    <property type="match status" value="1"/>
</dbReference>
<evidence type="ECO:0000256" key="2">
    <source>
        <dbReference type="PROSITE-ProRule" id="PRU00035"/>
    </source>
</evidence>
<feature type="compositionally biased region" description="Basic and acidic residues" evidence="3">
    <location>
        <begin position="564"/>
        <end position="581"/>
    </location>
</feature>
<feature type="compositionally biased region" description="Basic and acidic residues" evidence="3">
    <location>
        <begin position="408"/>
        <end position="425"/>
    </location>
</feature>
<dbReference type="Gene3D" id="1.20.920.10">
    <property type="entry name" value="Bromodomain-like"/>
    <property type="match status" value="1"/>
</dbReference>
<keyword evidence="6" id="KW-1185">Reference proteome</keyword>
<accession>A0A6A3AS51</accession>
<dbReference type="CDD" id="cd00167">
    <property type="entry name" value="SANT"/>
    <property type="match status" value="1"/>
</dbReference>
<comment type="caution">
    <text evidence="5">The sequence shown here is derived from an EMBL/GenBank/DDBJ whole genome shotgun (WGS) entry which is preliminary data.</text>
</comment>